<dbReference type="Proteomes" id="UP000577707">
    <property type="component" value="Unassembled WGS sequence"/>
</dbReference>
<dbReference type="AlphaFoldDB" id="A0A7W5A3X3"/>
<reference evidence="2 3" key="1">
    <citation type="submission" date="2020-08" db="EMBL/GenBank/DDBJ databases">
        <title>Genomic Encyclopedia of Type Strains, Phase III (KMG-III): the genomes of soil and plant-associated and newly described type strains.</title>
        <authorList>
            <person name="Whitman W."/>
        </authorList>
    </citation>
    <scope>NUCLEOTIDE SEQUENCE [LARGE SCALE GENOMIC DNA]</scope>
    <source>
        <strain evidence="2 3">CECT 3302</strain>
    </source>
</reference>
<evidence type="ECO:0000313" key="3">
    <source>
        <dbReference type="Proteomes" id="UP000577707"/>
    </source>
</evidence>
<keyword evidence="1" id="KW-0732">Signal</keyword>
<comment type="caution">
    <text evidence="2">The sequence shown here is derived from an EMBL/GenBank/DDBJ whole genome shotgun (WGS) entry which is preliminary data.</text>
</comment>
<feature type="signal peptide" evidence="1">
    <location>
        <begin position="1"/>
        <end position="19"/>
    </location>
</feature>
<organism evidence="2 3">
    <name type="scientific">Nocardioides albus</name>
    <dbReference type="NCBI Taxonomy" id="1841"/>
    <lineage>
        <taxon>Bacteria</taxon>
        <taxon>Bacillati</taxon>
        <taxon>Actinomycetota</taxon>
        <taxon>Actinomycetes</taxon>
        <taxon>Propionibacteriales</taxon>
        <taxon>Nocardioidaceae</taxon>
        <taxon>Nocardioides</taxon>
    </lineage>
</organism>
<dbReference type="RefSeq" id="WP_183544565.1">
    <property type="nucleotide sequence ID" value="NZ_BMQT01000002.1"/>
</dbReference>
<dbReference type="PROSITE" id="PS51257">
    <property type="entry name" value="PROKAR_LIPOPROTEIN"/>
    <property type="match status" value="1"/>
</dbReference>
<gene>
    <name evidence="2" type="ORF">FHS12_001901</name>
</gene>
<proteinExistence type="predicted"/>
<evidence type="ECO:0000256" key="1">
    <source>
        <dbReference type="SAM" id="SignalP"/>
    </source>
</evidence>
<accession>A0A7W5A3X3</accession>
<evidence type="ECO:0008006" key="4">
    <source>
        <dbReference type="Google" id="ProtNLM"/>
    </source>
</evidence>
<keyword evidence="3" id="KW-1185">Reference proteome</keyword>
<feature type="chain" id="PRO_5038381133" description="Lipoprotein" evidence="1">
    <location>
        <begin position="20"/>
        <end position="166"/>
    </location>
</feature>
<evidence type="ECO:0000313" key="2">
    <source>
        <dbReference type="EMBL" id="MBB3088955.1"/>
    </source>
</evidence>
<sequence length="166" mass="17452">MKRLLALSLLAVTPLMLLGCSGESSDPDGDAEAQREAIHRTFGSALTTAGEHASKVAGEGRWNLCGLETQGVEYLASATVTPPAGTTPAATVTAITEALSSDGWTTSKQKSQPPWAQLEQDDLLLTVQVEKLTPEVVTMSIRGECITGPDGWATSMSEEPEPIEPS</sequence>
<protein>
    <recommendedName>
        <fullName evidence="4">Lipoprotein</fullName>
    </recommendedName>
</protein>
<dbReference type="EMBL" id="JACHXG010000004">
    <property type="protein sequence ID" value="MBB3088955.1"/>
    <property type="molecule type" value="Genomic_DNA"/>
</dbReference>
<name>A0A7W5A3X3_9ACTN</name>